<proteinExistence type="predicted"/>
<feature type="transmembrane region" description="Helical" evidence="1">
    <location>
        <begin position="46"/>
        <end position="66"/>
    </location>
</feature>
<dbReference type="InterPro" id="IPR009526">
    <property type="entry name" value="DUF1146"/>
</dbReference>
<keyword evidence="1" id="KW-0472">Membrane</keyword>
<dbReference type="EMBL" id="QCZG01000015">
    <property type="protein sequence ID" value="PWA11874.1"/>
    <property type="molecule type" value="Genomic_DNA"/>
</dbReference>
<organism evidence="2 3">
    <name type="scientific">Pueribacillus theae</name>
    <dbReference type="NCBI Taxonomy" id="2171751"/>
    <lineage>
        <taxon>Bacteria</taxon>
        <taxon>Bacillati</taxon>
        <taxon>Bacillota</taxon>
        <taxon>Bacilli</taxon>
        <taxon>Bacillales</taxon>
        <taxon>Bacillaceae</taxon>
        <taxon>Pueribacillus</taxon>
    </lineage>
</organism>
<comment type="caution">
    <text evidence="2">The sequence shown here is derived from an EMBL/GenBank/DDBJ whole genome shotgun (WGS) entry which is preliminary data.</text>
</comment>
<protein>
    <submittedName>
        <fullName evidence="2">DUF1146 domain-containing protein</fullName>
    </submittedName>
</protein>
<accession>A0A2U1K3W8</accession>
<keyword evidence="3" id="KW-1185">Reference proteome</keyword>
<sequence length="76" mass="8802">MEGFGVQAIVNIIIQLVFIIVTWWALQTFRLDIFLKNPNSPQAKTLLILLTIAIGSLVGNFFINYLEWATRLRYLF</sequence>
<gene>
    <name evidence="2" type="ORF">DCC39_08795</name>
</gene>
<dbReference type="Pfam" id="PF06612">
    <property type="entry name" value="DUF1146"/>
    <property type="match status" value="1"/>
</dbReference>
<evidence type="ECO:0000313" key="3">
    <source>
        <dbReference type="Proteomes" id="UP000245998"/>
    </source>
</evidence>
<dbReference type="AlphaFoldDB" id="A0A2U1K3W8"/>
<feature type="transmembrane region" description="Helical" evidence="1">
    <location>
        <begin position="6"/>
        <end position="26"/>
    </location>
</feature>
<keyword evidence="1" id="KW-1133">Transmembrane helix</keyword>
<dbReference type="RefSeq" id="WP_116554518.1">
    <property type="nucleotide sequence ID" value="NZ_QCZG01000015.1"/>
</dbReference>
<reference evidence="2 3" key="1">
    <citation type="submission" date="2018-04" db="EMBL/GenBank/DDBJ databases">
        <title>Camelliibacillus theae gen. nov., sp. nov., isolated from Pu'er tea.</title>
        <authorList>
            <person name="Niu L."/>
        </authorList>
    </citation>
    <scope>NUCLEOTIDE SEQUENCE [LARGE SCALE GENOMIC DNA]</scope>
    <source>
        <strain evidence="2 3">T8</strain>
    </source>
</reference>
<evidence type="ECO:0000256" key="1">
    <source>
        <dbReference type="SAM" id="Phobius"/>
    </source>
</evidence>
<dbReference type="NCBIfam" id="TIGR02327">
    <property type="entry name" value="int_mem_ywzB"/>
    <property type="match status" value="1"/>
</dbReference>
<name>A0A2U1K3W8_9BACI</name>
<keyword evidence="1" id="KW-0812">Transmembrane</keyword>
<dbReference type="Proteomes" id="UP000245998">
    <property type="component" value="Unassembled WGS sequence"/>
</dbReference>
<evidence type="ECO:0000313" key="2">
    <source>
        <dbReference type="EMBL" id="PWA11874.1"/>
    </source>
</evidence>